<proteinExistence type="predicted"/>
<evidence type="ECO:0000313" key="2">
    <source>
        <dbReference type="Proteomes" id="UP000468591"/>
    </source>
</evidence>
<dbReference type="AlphaFoldDB" id="A0A6P0CB95"/>
<keyword evidence="2" id="KW-1185">Reference proteome</keyword>
<organism evidence="1 2">
    <name type="scientific">Sulfitobacter sediminilitoris</name>
    <dbReference type="NCBI Taxonomy" id="2698830"/>
    <lineage>
        <taxon>Bacteria</taxon>
        <taxon>Pseudomonadati</taxon>
        <taxon>Pseudomonadota</taxon>
        <taxon>Alphaproteobacteria</taxon>
        <taxon>Rhodobacterales</taxon>
        <taxon>Roseobacteraceae</taxon>
        <taxon>Sulfitobacter</taxon>
    </lineage>
</organism>
<comment type="caution">
    <text evidence="1">The sequence shown here is derived from an EMBL/GenBank/DDBJ whole genome shotgun (WGS) entry which is preliminary data.</text>
</comment>
<dbReference type="EMBL" id="JAABNT010000004">
    <property type="protein sequence ID" value="NEK22416.1"/>
    <property type="molecule type" value="Genomic_DNA"/>
</dbReference>
<reference evidence="1 2" key="1">
    <citation type="submission" date="2020-01" db="EMBL/GenBank/DDBJ databases">
        <title>Sulfitobacter sediminilitoris sp. nov., isolated from a tidal flat.</title>
        <authorList>
            <person name="Park S."/>
            <person name="Yoon J.-H."/>
        </authorList>
    </citation>
    <scope>NUCLEOTIDE SEQUENCE [LARGE SCALE GENOMIC DNA]</scope>
    <source>
        <strain evidence="1 2">JBTF-M27</strain>
    </source>
</reference>
<name>A0A6P0CB95_9RHOB</name>
<dbReference type="Proteomes" id="UP000468591">
    <property type="component" value="Unassembled WGS sequence"/>
</dbReference>
<dbReference type="RefSeq" id="WP_164353342.1">
    <property type="nucleotide sequence ID" value="NZ_JBHSVZ010000001.1"/>
</dbReference>
<evidence type="ECO:0000313" key="1">
    <source>
        <dbReference type="EMBL" id="NEK22416.1"/>
    </source>
</evidence>
<sequence length="64" mass="7372">MSKIIHLRWLTLPLQFFAQVNLREVPRAAHAGTAWAKYRLTPRHGGHNFFDSPEPPRHDGLITT</sequence>
<protein>
    <submittedName>
        <fullName evidence="1">Uncharacterized protein</fullName>
    </submittedName>
</protein>
<accession>A0A6P0CB95</accession>
<gene>
    <name evidence="1" type="ORF">GV827_08385</name>
</gene>